<name>A0ABU2HYI3_9RHOB</name>
<accession>A0ABU2HYI3</accession>
<keyword evidence="5" id="KW-1185">Reference proteome</keyword>
<protein>
    <submittedName>
        <fullName evidence="4">ABC transporter substrate-binding protein</fullName>
    </submittedName>
</protein>
<comment type="subcellular location">
    <subcellularLocation>
        <location evidence="1">Periplasm</location>
    </subcellularLocation>
</comment>
<dbReference type="Gene3D" id="3.40.190.10">
    <property type="entry name" value="Periplasmic binding protein-like II"/>
    <property type="match status" value="1"/>
</dbReference>
<reference evidence="5" key="1">
    <citation type="submission" date="2023-07" db="EMBL/GenBank/DDBJ databases">
        <title>Paracoccus sp. MBLB3053 whole genome sequence.</title>
        <authorList>
            <person name="Hwang C.Y."/>
            <person name="Cho E.-S."/>
            <person name="Seo M.-J."/>
        </authorList>
    </citation>
    <scope>NUCLEOTIDE SEQUENCE [LARGE SCALE GENOMIC DNA]</scope>
    <source>
        <strain evidence="5">MBLB3053</strain>
    </source>
</reference>
<evidence type="ECO:0000313" key="4">
    <source>
        <dbReference type="EMBL" id="MDS9470091.1"/>
    </source>
</evidence>
<dbReference type="RefSeq" id="WP_311162896.1">
    <property type="nucleotide sequence ID" value="NZ_JAVQLW010000005.1"/>
</dbReference>
<sequence>MSARAITRRETLVMMASGALVGPQAAQALIGSPYLDDPIEAGELPPAGQRVPLEPRIVDMPALGRSPGRHGGTIRMLIGGQRDIRYMPINGYARLVGYDMNLNFIADILHSWEVDQDRVFTLRLRKGHRWSDGHPFTSEDFRYCWEDVILRDDLGGMPPEMRLEGKGPIFELLDELTVRYSWHAPLPDFLPLLAAPSPLRICMPAHYMKQFHVSFARRDELDRYVHEQRVDDWQALHQKMSRITRPENPDLPTLDPWRPRTAPPAQQFVFDRNPFFHRIDQDGRQLPYVDRVVLNVSTYDIIPAKVATGESDLQAVGVEFSDYTLVKEAETRFPIKVDLWTRTQGSRVALLPNMTCADPVWSMLYRDVRIRRALSLAINRTEINKALFFGLARESANTVMPESPLYREEFARAWAQHDPEQANALLDQTDLSAIRLDGYRRLPDGRVAGIMAETAGESTVETDVLELIAEHFHAIGIALWTRVSQRDLFRSRNMAGLTSMSVWMGLDNAVPTAEMPPYELAPTSEDQYHWPRWGVHYASKGAQGAPPALPEAQELVKLVGRWRWSRSHDERIDIWHRMLEIHADQVFTIGTVNSAKQPVVRNERLQNVPETGLIGFQPTSLLGIYMPDTFWLKEGN</sequence>
<dbReference type="CDD" id="cd08500">
    <property type="entry name" value="PBP2_NikA_DppA_OppA_like_4"/>
    <property type="match status" value="1"/>
</dbReference>
<dbReference type="InterPro" id="IPR039424">
    <property type="entry name" value="SBP_5"/>
</dbReference>
<evidence type="ECO:0000259" key="3">
    <source>
        <dbReference type="Pfam" id="PF00496"/>
    </source>
</evidence>
<proteinExistence type="inferred from homology"/>
<organism evidence="4 5">
    <name type="scientific">Paracoccus aurantius</name>
    <dbReference type="NCBI Taxonomy" id="3073814"/>
    <lineage>
        <taxon>Bacteria</taxon>
        <taxon>Pseudomonadati</taxon>
        <taxon>Pseudomonadota</taxon>
        <taxon>Alphaproteobacteria</taxon>
        <taxon>Rhodobacterales</taxon>
        <taxon>Paracoccaceae</taxon>
        <taxon>Paracoccus</taxon>
    </lineage>
</organism>
<dbReference type="EMBL" id="JAVQLW010000005">
    <property type="protein sequence ID" value="MDS9470091.1"/>
    <property type="molecule type" value="Genomic_DNA"/>
</dbReference>
<dbReference type="SUPFAM" id="SSF53850">
    <property type="entry name" value="Periplasmic binding protein-like II"/>
    <property type="match status" value="1"/>
</dbReference>
<evidence type="ECO:0000313" key="5">
    <source>
        <dbReference type="Proteomes" id="UP001269144"/>
    </source>
</evidence>
<gene>
    <name evidence="4" type="ORF">RGQ15_21295</name>
</gene>
<dbReference type="Proteomes" id="UP001269144">
    <property type="component" value="Unassembled WGS sequence"/>
</dbReference>
<dbReference type="PANTHER" id="PTHR30290">
    <property type="entry name" value="PERIPLASMIC BINDING COMPONENT OF ABC TRANSPORTER"/>
    <property type="match status" value="1"/>
</dbReference>
<dbReference type="Gene3D" id="3.10.105.10">
    <property type="entry name" value="Dipeptide-binding Protein, Domain 3"/>
    <property type="match status" value="1"/>
</dbReference>
<evidence type="ECO:0000256" key="1">
    <source>
        <dbReference type="ARBA" id="ARBA00004418"/>
    </source>
</evidence>
<dbReference type="Pfam" id="PF00496">
    <property type="entry name" value="SBP_bac_5"/>
    <property type="match status" value="1"/>
</dbReference>
<dbReference type="InterPro" id="IPR000914">
    <property type="entry name" value="SBP_5_dom"/>
</dbReference>
<dbReference type="PANTHER" id="PTHR30290:SF62">
    <property type="entry name" value="OLIGOPEPTIDE ABC TRANSPORTER, PERIPLASMIC OLIGOPEPTIDE-BINDING PROTEIN"/>
    <property type="match status" value="1"/>
</dbReference>
<feature type="domain" description="Solute-binding protein family 5" evidence="3">
    <location>
        <begin position="106"/>
        <end position="507"/>
    </location>
</feature>
<comment type="similarity">
    <text evidence="2">Belongs to the bacterial solute-binding protein 5 family.</text>
</comment>
<evidence type="ECO:0000256" key="2">
    <source>
        <dbReference type="ARBA" id="ARBA00005695"/>
    </source>
</evidence>
<comment type="caution">
    <text evidence="4">The sequence shown here is derived from an EMBL/GenBank/DDBJ whole genome shotgun (WGS) entry which is preliminary data.</text>
</comment>